<sequence length="124" mass="14177">MKKYKRLFLIDGDSFVYQALNGMNRIDPEDKILILVSDEALRSKLIQKGYVRQNVGVVVVKPGKEAVDNRIKGILGNLINQENRGCIFIISHDHGYYKQINRYRTKYGVHADTLDLKKSIQAAL</sequence>
<proteinExistence type="predicted"/>
<accession>A0ABR7H443</accession>
<dbReference type="EMBL" id="JACOPB010000003">
    <property type="protein sequence ID" value="MBC5707969.1"/>
    <property type="molecule type" value="Genomic_DNA"/>
</dbReference>
<name>A0ABR7H443_9FIRM</name>
<evidence type="ECO:0008006" key="3">
    <source>
        <dbReference type="Google" id="ProtNLM"/>
    </source>
</evidence>
<organism evidence="1 2">
    <name type="scientific">Hungatella hominis</name>
    <dbReference type="NCBI Taxonomy" id="2763050"/>
    <lineage>
        <taxon>Bacteria</taxon>
        <taxon>Bacillati</taxon>
        <taxon>Bacillota</taxon>
        <taxon>Clostridia</taxon>
        <taxon>Lachnospirales</taxon>
        <taxon>Lachnospiraceae</taxon>
        <taxon>Hungatella</taxon>
    </lineage>
</organism>
<reference evidence="1 2" key="1">
    <citation type="submission" date="2020-08" db="EMBL/GenBank/DDBJ databases">
        <title>Genome public.</title>
        <authorList>
            <person name="Liu C."/>
            <person name="Sun Q."/>
        </authorList>
    </citation>
    <scope>NUCLEOTIDE SEQUENCE [LARGE SCALE GENOMIC DNA]</scope>
    <source>
        <strain evidence="1 2">NSJ-66</strain>
    </source>
</reference>
<gene>
    <name evidence="1" type="ORF">H8S75_08395</name>
</gene>
<evidence type="ECO:0000313" key="1">
    <source>
        <dbReference type="EMBL" id="MBC5707969.1"/>
    </source>
</evidence>
<evidence type="ECO:0000313" key="2">
    <source>
        <dbReference type="Proteomes" id="UP000634672"/>
    </source>
</evidence>
<dbReference type="RefSeq" id="WP_187020722.1">
    <property type="nucleotide sequence ID" value="NZ_JACOPB010000003.1"/>
</dbReference>
<keyword evidence="2" id="KW-1185">Reference proteome</keyword>
<comment type="caution">
    <text evidence="1">The sequence shown here is derived from an EMBL/GenBank/DDBJ whole genome shotgun (WGS) entry which is preliminary data.</text>
</comment>
<protein>
    <recommendedName>
        <fullName evidence="3">5'-3' exonuclease alpha-helical arch N-terminal domain-containing protein</fullName>
    </recommendedName>
</protein>
<dbReference type="Proteomes" id="UP000634672">
    <property type="component" value="Unassembled WGS sequence"/>
</dbReference>